<keyword evidence="3" id="KW-0460">Magnesium</keyword>
<feature type="binding site" evidence="3">
    <location>
        <begin position="465"/>
        <end position="471"/>
    </location>
    <ligand>
        <name>thiamine diphosphate</name>
        <dbReference type="ChEBI" id="CHEBI:58937"/>
    </ligand>
</feature>
<feature type="binding site" evidence="3">
    <location>
        <position position="465"/>
    </location>
    <ligand>
        <name>Mg(2+)</name>
        <dbReference type="ChEBI" id="CHEBI:18420"/>
    </ligand>
</feature>
<keyword evidence="3" id="KW-0472">Membrane</keyword>
<dbReference type="GO" id="GO:0005886">
    <property type="term" value="C:plasma membrane"/>
    <property type="evidence" value="ECO:0007669"/>
    <property type="project" value="UniProtKB-SubCell"/>
</dbReference>
<dbReference type="InterPro" id="IPR029061">
    <property type="entry name" value="THDP-binding"/>
</dbReference>
<dbReference type="InterPro" id="IPR000399">
    <property type="entry name" value="TPP-bd_CS"/>
</dbReference>
<feature type="site" description="Moves into active site upon enzyme activation, plays a role in electron transfer" evidence="3">
    <location>
        <position position="470"/>
    </location>
</feature>
<comment type="cofactor">
    <cofactor evidence="3">
        <name>FAD</name>
        <dbReference type="ChEBI" id="CHEBI:57692"/>
    </cofactor>
    <text evidence="3">Binds 1 FAD per subunit.</text>
</comment>
<feature type="binding site" evidence="3">
    <location>
        <begin position="438"/>
        <end position="440"/>
    </location>
    <ligand>
        <name>thiamine diphosphate</name>
        <dbReference type="ChEBI" id="CHEBI:58937"/>
    </ligand>
</feature>
<keyword evidence="3 8" id="KW-0670">Pyruvate</keyword>
<comment type="caution">
    <text evidence="8">The sequence shown here is derived from an EMBL/GenBank/DDBJ whole genome shotgun (WGS) entry which is preliminary data.</text>
</comment>
<dbReference type="RefSeq" id="WP_111419205.1">
    <property type="nucleotide sequence ID" value="NZ_NPEX01000063.1"/>
</dbReference>
<comment type="activity regulation">
    <text evidence="3">The C-terminus inhibits activity; it has to move for the enzyme to be active. Activated by lipid-binding, which occurs via the C-terminus.</text>
</comment>
<dbReference type="Gene3D" id="3.40.50.970">
    <property type="match status" value="2"/>
</dbReference>
<reference evidence="8 9" key="1">
    <citation type="submission" date="2017-07" db="EMBL/GenBank/DDBJ databases">
        <title>Draft Genome Sequences of Select Purple Nonsulfur Bacteria.</title>
        <authorList>
            <person name="Lasarre B."/>
            <person name="Mckinlay J.B."/>
        </authorList>
    </citation>
    <scope>NUCLEOTIDE SEQUENCE [LARGE SCALE GENOMIC DNA]</scope>
    <source>
        <strain evidence="8 9">DSM 5909</strain>
    </source>
</reference>
<evidence type="ECO:0000259" key="7">
    <source>
        <dbReference type="Pfam" id="PF02776"/>
    </source>
</evidence>
<dbReference type="InterPro" id="IPR029035">
    <property type="entry name" value="DHS-like_NAD/FAD-binding_dom"/>
</dbReference>
<comment type="cofactor">
    <cofactor evidence="3">
        <name>thiamine diphosphate</name>
        <dbReference type="ChEBI" id="CHEBI:58937"/>
    </cofactor>
    <text evidence="3">Binds 1 thiamine pyrophosphate per subunit.</text>
</comment>
<comment type="function">
    <text evidence="3">A peripheral cell membrane enzyme that catalyzes the oxidative decarboxylation of pyruvate to form acetate and CO(2). It channels electrons from the cytoplasm to the respiratory chain at the cell membrane via ubiquinone.</text>
</comment>
<proteinExistence type="inferred from homology"/>
<keyword evidence="3" id="KW-0479">Metal-binding</keyword>
<feature type="domain" description="Thiamine pyrophosphate enzyme N-terminal TPP-binding" evidence="7">
    <location>
        <begin position="5"/>
        <end position="116"/>
    </location>
</feature>
<dbReference type="InterPro" id="IPR047210">
    <property type="entry name" value="TPP_PYR_POXB-like"/>
</dbReference>
<evidence type="ECO:0000313" key="8">
    <source>
        <dbReference type="EMBL" id="RAI43963.1"/>
    </source>
</evidence>
<evidence type="ECO:0000313" key="9">
    <source>
        <dbReference type="Proteomes" id="UP000249130"/>
    </source>
</evidence>
<evidence type="ECO:0000256" key="1">
    <source>
        <dbReference type="ARBA" id="ARBA00007812"/>
    </source>
</evidence>
<feature type="binding site" evidence="3">
    <location>
        <position position="51"/>
    </location>
    <ligand>
        <name>thiamine diphosphate</name>
        <dbReference type="ChEBI" id="CHEBI:58937"/>
    </ligand>
</feature>
<dbReference type="Pfam" id="PF02775">
    <property type="entry name" value="TPP_enzyme_C"/>
    <property type="match status" value="1"/>
</dbReference>
<keyword evidence="3" id="KW-0830">Ubiquinone</keyword>
<dbReference type="Pfam" id="PF02776">
    <property type="entry name" value="TPP_enzyme_N"/>
    <property type="match status" value="1"/>
</dbReference>
<evidence type="ECO:0000259" key="5">
    <source>
        <dbReference type="Pfam" id="PF00205"/>
    </source>
</evidence>
<feature type="region of interest" description="FAD-binding domain" evidence="3">
    <location>
        <begin position="186"/>
        <end position="337"/>
    </location>
</feature>
<feature type="domain" description="Thiamine pyrophosphate enzyme central" evidence="5">
    <location>
        <begin position="194"/>
        <end position="321"/>
    </location>
</feature>
<dbReference type="PROSITE" id="PS00187">
    <property type="entry name" value="TPP_ENZYMES"/>
    <property type="match status" value="1"/>
</dbReference>
<gene>
    <name evidence="3" type="primary">poxB</name>
    <name evidence="8" type="ORF">CH341_11620</name>
</gene>
<dbReference type="SUPFAM" id="SSF52518">
    <property type="entry name" value="Thiamin diphosphate-binding fold (THDP-binding)"/>
    <property type="match status" value="2"/>
</dbReference>
<dbReference type="GO" id="GO:0050660">
    <property type="term" value="F:flavin adenine dinucleotide binding"/>
    <property type="evidence" value="ECO:0007669"/>
    <property type="project" value="UniProtKB-UniRule"/>
</dbReference>
<dbReference type="GO" id="GO:0052737">
    <property type="term" value="F:pyruvate dehydrogenase (quinone) activity"/>
    <property type="evidence" value="ECO:0007669"/>
    <property type="project" value="UniProtKB-UniRule"/>
</dbReference>
<keyword evidence="3" id="KW-1003">Cell membrane</keyword>
<keyword evidence="2 3" id="KW-0786">Thiamine pyrophosphate</keyword>
<name>A0A327L2B8_9BRAD</name>
<comment type="subunit">
    <text evidence="3">Homotetramer.</text>
</comment>
<keyword evidence="3" id="KW-0274">FAD</keyword>
<keyword evidence="3" id="KW-0285">Flavoprotein</keyword>
<feature type="binding site" evidence="3">
    <location>
        <position position="438"/>
    </location>
    <ligand>
        <name>Mg(2+)</name>
        <dbReference type="ChEBI" id="CHEBI:18420"/>
    </ligand>
</feature>
<comment type="catalytic activity">
    <reaction evidence="3">
        <text>a ubiquinone + pyruvate + H2O = a ubiquinol + acetate + CO2</text>
        <dbReference type="Rhea" id="RHEA:27405"/>
        <dbReference type="Rhea" id="RHEA-COMP:9565"/>
        <dbReference type="Rhea" id="RHEA-COMP:9566"/>
        <dbReference type="ChEBI" id="CHEBI:15361"/>
        <dbReference type="ChEBI" id="CHEBI:15377"/>
        <dbReference type="ChEBI" id="CHEBI:16389"/>
        <dbReference type="ChEBI" id="CHEBI:16526"/>
        <dbReference type="ChEBI" id="CHEBI:17976"/>
        <dbReference type="ChEBI" id="CHEBI:30089"/>
        <dbReference type="EC" id="1.2.5.1"/>
    </reaction>
</comment>
<feature type="binding site" evidence="3">
    <location>
        <begin position="411"/>
        <end position="413"/>
    </location>
    <ligand>
        <name>thiamine diphosphate</name>
        <dbReference type="ChEBI" id="CHEBI:58937"/>
    </ligand>
</feature>
<comment type="cofactor">
    <cofactor evidence="3">
        <name>Mg(2+)</name>
        <dbReference type="ChEBI" id="CHEBI:18420"/>
    </cofactor>
    <text evidence="3">Binds 1 Mg(2+) ion per subunit.</text>
</comment>
<dbReference type="InterPro" id="IPR011766">
    <property type="entry name" value="TPP_enzyme_TPP-bd"/>
</dbReference>
<feature type="binding site" evidence="3">
    <location>
        <position position="295"/>
    </location>
    <ligand>
        <name>FAD</name>
        <dbReference type="ChEBI" id="CHEBI:57692"/>
    </ligand>
</feature>
<dbReference type="InterPro" id="IPR044261">
    <property type="entry name" value="Pyruvate_dehydrogenase"/>
</dbReference>
<comment type="similarity">
    <text evidence="1 3 4">Belongs to the TPP enzyme family.</text>
</comment>
<dbReference type="SUPFAM" id="SSF52467">
    <property type="entry name" value="DHS-like NAD/FAD-binding domain"/>
    <property type="match status" value="1"/>
</dbReference>
<dbReference type="GO" id="GO:0030976">
    <property type="term" value="F:thiamine pyrophosphate binding"/>
    <property type="evidence" value="ECO:0007669"/>
    <property type="project" value="UniProtKB-UniRule"/>
</dbReference>
<dbReference type="InterPro" id="IPR047212">
    <property type="entry name" value="TPP_POXB-like"/>
</dbReference>
<feature type="region of interest" description="Membrane-binding domain" evidence="3">
    <location>
        <begin position="536"/>
        <end position="577"/>
    </location>
</feature>
<comment type="domain">
    <text evidence="3">Has 4 domains; the Pyr domain which binds the pyrimidine moiety of the thiamine pyrophosphate cofactor, the FAD-binding domain, the PP-binding domain which binds the pyrophosphate portion of thiamine pyrophosphate and the C-terminal membrane binding region. The C-terminus is held closely against the rest of the protein and covers the active site; during activation it unfolds from the rest of the protein and forms an amphipathic helix upon membrane binding, exposing the active site.</text>
</comment>
<protein>
    <recommendedName>
        <fullName evidence="3">Pyruvate dehydrogenase [ubiquinone]</fullName>
        <ecNumber evidence="3">1.2.5.1</ecNumber>
    </recommendedName>
    <alternativeName>
        <fullName evidence="3">Pyruvate oxidase</fullName>
        <shortName evidence="3">POX</shortName>
    </alternativeName>
    <alternativeName>
        <fullName evidence="3">Pyruvate:ubiquinone-8 oxidoreductase</fullName>
    </alternativeName>
</protein>
<keyword evidence="3" id="KW-0446">Lipid-binding</keyword>
<dbReference type="EC" id="1.2.5.1" evidence="3"/>
<dbReference type="Gene3D" id="3.40.50.1220">
    <property type="entry name" value="TPP-binding domain"/>
    <property type="match status" value="1"/>
</dbReference>
<dbReference type="Pfam" id="PF00205">
    <property type="entry name" value="TPP_enzyme_M"/>
    <property type="match status" value="1"/>
</dbReference>
<keyword evidence="3" id="KW-0547">Nucleotide-binding</keyword>
<dbReference type="GO" id="GO:0048039">
    <property type="term" value="F:ubiquinone binding"/>
    <property type="evidence" value="ECO:0007669"/>
    <property type="project" value="UniProtKB-UniRule"/>
</dbReference>
<dbReference type="HAMAP" id="MF_00850">
    <property type="entry name" value="POX"/>
    <property type="match status" value="1"/>
</dbReference>
<dbReference type="Proteomes" id="UP000249130">
    <property type="component" value="Unassembled WGS sequence"/>
</dbReference>
<accession>A0A327L2B8</accession>
<dbReference type="PANTHER" id="PTHR42981:SF2">
    <property type="entry name" value="PYRUVATE DEHYDROGENASE [UBIQUINONE]"/>
    <property type="match status" value="1"/>
</dbReference>
<dbReference type="InterPro" id="IPR012000">
    <property type="entry name" value="Thiamin_PyroP_enz_cen_dom"/>
</dbReference>
<dbReference type="GO" id="GO:0042867">
    <property type="term" value="P:pyruvate catabolic process"/>
    <property type="evidence" value="ECO:0007669"/>
    <property type="project" value="UniProtKB-UniRule"/>
</dbReference>
<dbReference type="InterPro" id="IPR012001">
    <property type="entry name" value="Thiamin_PyroP_enz_TPP-bd_dom"/>
</dbReference>
<dbReference type="OrthoDB" id="4494979at2"/>
<dbReference type="NCBIfam" id="NF006591">
    <property type="entry name" value="PRK09124.1"/>
    <property type="match status" value="1"/>
</dbReference>
<evidence type="ECO:0000256" key="4">
    <source>
        <dbReference type="RuleBase" id="RU362132"/>
    </source>
</evidence>
<dbReference type="CDD" id="cd02014">
    <property type="entry name" value="TPP_POX"/>
    <property type="match status" value="1"/>
</dbReference>
<dbReference type="AlphaFoldDB" id="A0A327L2B8"/>
<dbReference type="GO" id="GO:0008289">
    <property type="term" value="F:lipid binding"/>
    <property type="evidence" value="ECO:0007669"/>
    <property type="project" value="UniProtKB-UniRule"/>
</dbReference>
<feature type="domain" description="Thiamine pyrophosphate enzyme TPP-binding" evidence="6">
    <location>
        <begin position="384"/>
        <end position="530"/>
    </location>
</feature>
<dbReference type="CDD" id="cd07039">
    <property type="entry name" value="TPP_PYR_POX"/>
    <property type="match status" value="1"/>
</dbReference>
<sequence length="578" mass="61436">MSKRNVADLIVETLHQIGVGRIYGVVGDSLNALTESLRQHGSIDWIHVRHEEAAAFAASGESQITGRLAVCAGSCGPGNLHLINGLFDAQRSRTPVLAIAAQIPSAEIGGGYFQETHPQNLFRECSVYCELVSDPAQMPYVLENAIRAATGERGVAVIVIPGDVAQRPSPERGIAPVAGLLPPTPIVTPSDDRLDALAAMLNGAERVTLFCGRGCAGAHDLLMSLAETLKSPIVHALGGKEHVEYDNPYDVGMTGFIGFSSGYEAMHSCDMLLMLGTDFPYKQFLPSGVAIAQVDIRAANLGRRCKLDLGIVGDVGATIAGLLPRLAPKQDRAHLDKSLDRYVESRRGLDHLARGTPGRPPIHPQYLAKLVSDLATDDAAFTFDVGTPTIWAARYLAMNGKRRMVGSLVHGSMANALPQAIGIQAAQPGRQVISLSGDGGFTMLMGDLITLTQMKLPVKVVIFNNGVLGFVALEMKAAGLVELGTDLENPDFAAMARAMGIHGVRVEDPGDLSKAIADVLAHDGPAVLDVVTARQELSIPPTIDIAQAKGFSLWLLRAVMSGRGDEVLDLAQTNLLRR</sequence>
<comment type="caution">
    <text evidence="3">Lacks conserved residue(s) required for the propagation of feature annotation.</text>
</comment>
<keyword evidence="3" id="KW-0560">Oxidoreductase</keyword>
<feature type="binding site" evidence="3">
    <location>
        <begin position="277"/>
        <end position="281"/>
    </location>
    <ligand>
        <name>FAD</name>
        <dbReference type="ChEBI" id="CHEBI:57692"/>
    </ligand>
</feature>
<dbReference type="EMBL" id="NPEX01000063">
    <property type="protein sequence ID" value="RAI43963.1"/>
    <property type="molecule type" value="Genomic_DNA"/>
</dbReference>
<evidence type="ECO:0000256" key="2">
    <source>
        <dbReference type="ARBA" id="ARBA00023052"/>
    </source>
</evidence>
<comment type="subcellular location">
    <subcellularLocation>
        <location evidence="3">Cell membrane</location>
        <topology evidence="3">Peripheral membrane protein</topology>
        <orientation evidence="3">Cytoplasmic side</orientation>
    </subcellularLocation>
</comment>
<dbReference type="PANTHER" id="PTHR42981">
    <property type="entry name" value="PYRUVATE DEHYDROGENASE [UBIQUINONE]"/>
    <property type="match status" value="1"/>
</dbReference>
<dbReference type="GO" id="GO:0000287">
    <property type="term" value="F:magnesium ion binding"/>
    <property type="evidence" value="ECO:0007669"/>
    <property type="project" value="UniProtKB-UniRule"/>
</dbReference>
<evidence type="ECO:0000259" key="6">
    <source>
        <dbReference type="Pfam" id="PF02775"/>
    </source>
</evidence>
<evidence type="ECO:0000256" key="3">
    <source>
        <dbReference type="HAMAP-Rule" id="MF_00850"/>
    </source>
</evidence>
<dbReference type="InterPro" id="IPR047211">
    <property type="entry name" value="POXB-like"/>
</dbReference>
<organism evidence="8 9">
    <name type="scientific">Rhodoplanes roseus</name>
    <dbReference type="NCBI Taxonomy" id="29409"/>
    <lineage>
        <taxon>Bacteria</taxon>
        <taxon>Pseudomonadati</taxon>
        <taxon>Pseudomonadota</taxon>
        <taxon>Alphaproteobacteria</taxon>
        <taxon>Hyphomicrobiales</taxon>
        <taxon>Nitrobacteraceae</taxon>
        <taxon>Rhodoplanes</taxon>
    </lineage>
</organism>
<keyword evidence="9" id="KW-1185">Reference proteome</keyword>